<dbReference type="Proteomes" id="UP000177171">
    <property type="component" value="Unassembled WGS sequence"/>
</dbReference>
<name>A0A1G2LTK7_9BACT</name>
<dbReference type="SUPFAM" id="SSF55681">
    <property type="entry name" value="Class II aaRS and biotin synthetases"/>
    <property type="match status" value="1"/>
</dbReference>
<dbReference type="GO" id="GO:0004827">
    <property type="term" value="F:proline-tRNA ligase activity"/>
    <property type="evidence" value="ECO:0007669"/>
    <property type="project" value="UniProtKB-EC"/>
</dbReference>
<keyword evidence="5" id="KW-0067">ATP-binding</keyword>
<evidence type="ECO:0000256" key="3">
    <source>
        <dbReference type="ARBA" id="ARBA00022598"/>
    </source>
</evidence>
<dbReference type="GO" id="GO:0006433">
    <property type="term" value="P:prolyl-tRNA aminoacylation"/>
    <property type="evidence" value="ECO:0007669"/>
    <property type="project" value="InterPro"/>
</dbReference>
<keyword evidence="3" id="KW-0436">Ligase</keyword>
<evidence type="ECO:0000256" key="2">
    <source>
        <dbReference type="ARBA" id="ARBA00019110"/>
    </source>
</evidence>
<accession>A0A1G2LTK7</accession>
<feature type="domain" description="Aminoacyl-transfer RNA synthetases class-II family profile" evidence="10">
    <location>
        <begin position="38"/>
        <end position="317"/>
    </location>
</feature>
<evidence type="ECO:0000256" key="1">
    <source>
        <dbReference type="ARBA" id="ARBA00012831"/>
    </source>
</evidence>
<dbReference type="EC" id="6.1.1.15" evidence="1"/>
<dbReference type="Pfam" id="PF03129">
    <property type="entry name" value="HGTP_anticodon"/>
    <property type="match status" value="1"/>
</dbReference>
<dbReference type="PANTHER" id="PTHR42753:SF2">
    <property type="entry name" value="PROLINE--TRNA LIGASE"/>
    <property type="match status" value="1"/>
</dbReference>
<sequence length="419" mass="47297">MRQSQLFGKTLREDPKDEISANARLLERGGFVAKEMAGIYSFLPLGLRVLGKVANIIRDELNEKLGAREILMPALHPIENYVKTGRDKIDILFHTELASGGHLVLGQSHEEIVVPLAKRFISSYHDLPLGLYQIQTKFRNEPRAKSGLLRGREFIMKDLYSFHATEDDLEKYYEKAKDAYKNIFARLGIGDITFLTFASGGTFSRYSHEFQTITDAGEDTIYFCENCLIAVNDEIIGEQPYCAKCKAPSEKLLKKRAIEVGNIFPLKTRYADAFDLTYTDETGVLKPVIMGCYGIGLSRVMGAIVEVHHDEKGILWPETVAPFNVHLVEIPGKNKADIVKKTAEKFYEELLAKNIEVLYDDRADKTPGEKFADADLIGIPLRVVVSEKTLEKKGVEVKKRGEKEARIVSEEEMLKMLEK</sequence>
<dbReference type="InterPro" id="IPR044140">
    <property type="entry name" value="ProRS_anticodon_short"/>
</dbReference>
<dbReference type="InterPro" id="IPR004154">
    <property type="entry name" value="Anticodon-bd"/>
</dbReference>
<dbReference type="EMBL" id="MHQY01000001">
    <property type="protein sequence ID" value="OHA14844.1"/>
    <property type="molecule type" value="Genomic_DNA"/>
</dbReference>
<keyword evidence="4" id="KW-0547">Nucleotide-binding</keyword>
<evidence type="ECO:0000256" key="5">
    <source>
        <dbReference type="ARBA" id="ARBA00022840"/>
    </source>
</evidence>
<gene>
    <name evidence="11" type="ORF">A3G49_04095</name>
</gene>
<dbReference type="Gene3D" id="3.40.50.800">
    <property type="entry name" value="Anticodon-binding domain"/>
    <property type="match status" value="1"/>
</dbReference>
<dbReference type="AlphaFoldDB" id="A0A1G2LTK7"/>
<evidence type="ECO:0000256" key="6">
    <source>
        <dbReference type="ARBA" id="ARBA00022917"/>
    </source>
</evidence>
<dbReference type="PRINTS" id="PR01046">
    <property type="entry name" value="TRNASYNTHPRO"/>
</dbReference>
<evidence type="ECO:0000256" key="4">
    <source>
        <dbReference type="ARBA" id="ARBA00022741"/>
    </source>
</evidence>
<dbReference type="GO" id="GO:0005524">
    <property type="term" value="F:ATP binding"/>
    <property type="evidence" value="ECO:0007669"/>
    <property type="project" value="UniProtKB-KW"/>
</dbReference>
<evidence type="ECO:0000313" key="11">
    <source>
        <dbReference type="EMBL" id="OHA14844.1"/>
    </source>
</evidence>
<comment type="caution">
    <text evidence="11">The sequence shown here is derived from an EMBL/GenBank/DDBJ whole genome shotgun (WGS) entry which is preliminary data.</text>
</comment>
<dbReference type="GO" id="GO:0005829">
    <property type="term" value="C:cytosol"/>
    <property type="evidence" value="ECO:0007669"/>
    <property type="project" value="TreeGrafter"/>
</dbReference>
<dbReference type="PANTHER" id="PTHR42753">
    <property type="entry name" value="MITOCHONDRIAL RIBOSOME PROTEIN L39/PROLYL-TRNA LIGASE FAMILY MEMBER"/>
    <property type="match status" value="1"/>
</dbReference>
<dbReference type="InterPro" id="IPR050062">
    <property type="entry name" value="Pro-tRNA_synthetase"/>
</dbReference>
<proteinExistence type="predicted"/>
<dbReference type="InterPro" id="IPR045864">
    <property type="entry name" value="aa-tRNA-synth_II/BPL/LPL"/>
</dbReference>
<dbReference type="Gene3D" id="3.30.930.10">
    <property type="entry name" value="Bira Bifunctional Protein, Domain 2"/>
    <property type="match status" value="1"/>
</dbReference>
<organism evidence="11 12">
    <name type="scientific">Candidatus Sungbacteria bacterium RIFCSPLOWO2_12_FULL_41_11</name>
    <dbReference type="NCBI Taxonomy" id="1802286"/>
    <lineage>
        <taxon>Bacteria</taxon>
        <taxon>Candidatus Sungiibacteriota</taxon>
    </lineage>
</organism>
<dbReference type="PROSITE" id="PS50862">
    <property type="entry name" value="AA_TRNA_LIGASE_II"/>
    <property type="match status" value="1"/>
</dbReference>
<dbReference type="SUPFAM" id="SSF52954">
    <property type="entry name" value="Class II aaRS ABD-related"/>
    <property type="match status" value="1"/>
</dbReference>
<comment type="catalytic activity">
    <reaction evidence="9">
        <text>tRNA(Pro) + L-proline + ATP = L-prolyl-tRNA(Pro) + AMP + diphosphate</text>
        <dbReference type="Rhea" id="RHEA:14305"/>
        <dbReference type="Rhea" id="RHEA-COMP:9700"/>
        <dbReference type="Rhea" id="RHEA-COMP:9702"/>
        <dbReference type="ChEBI" id="CHEBI:30616"/>
        <dbReference type="ChEBI" id="CHEBI:33019"/>
        <dbReference type="ChEBI" id="CHEBI:60039"/>
        <dbReference type="ChEBI" id="CHEBI:78442"/>
        <dbReference type="ChEBI" id="CHEBI:78532"/>
        <dbReference type="ChEBI" id="CHEBI:456215"/>
        <dbReference type="EC" id="6.1.1.15"/>
    </reaction>
</comment>
<evidence type="ECO:0000259" key="10">
    <source>
        <dbReference type="PROSITE" id="PS50862"/>
    </source>
</evidence>
<dbReference type="InterPro" id="IPR006195">
    <property type="entry name" value="aa-tRNA-synth_II"/>
</dbReference>
<dbReference type="Pfam" id="PF00587">
    <property type="entry name" value="tRNA-synt_2b"/>
    <property type="match status" value="1"/>
</dbReference>
<reference evidence="11 12" key="1">
    <citation type="journal article" date="2016" name="Nat. Commun.">
        <title>Thousands of microbial genomes shed light on interconnected biogeochemical processes in an aquifer system.</title>
        <authorList>
            <person name="Anantharaman K."/>
            <person name="Brown C.T."/>
            <person name="Hug L.A."/>
            <person name="Sharon I."/>
            <person name="Castelle C.J."/>
            <person name="Probst A.J."/>
            <person name="Thomas B.C."/>
            <person name="Singh A."/>
            <person name="Wilkins M.J."/>
            <person name="Karaoz U."/>
            <person name="Brodie E.L."/>
            <person name="Williams K.H."/>
            <person name="Hubbard S.S."/>
            <person name="Banfield J.F."/>
        </authorList>
    </citation>
    <scope>NUCLEOTIDE SEQUENCE [LARGE SCALE GENOMIC DNA]</scope>
</reference>
<evidence type="ECO:0000256" key="7">
    <source>
        <dbReference type="ARBA" id="ARBA00023146"/>
    </source>
</evidence>
<dbReference type="CDD" id="cd00861">
    <property type="entry name" value="ProRS_anticodon_short"/>
    <property type="match status" value="1"/>
</dbReference>
<keyword evidence="6" id="KW-0648">Protein biosynthesis</keyword>
<dbReference type="InterPro" id="IPR036621">
    <property type="entry name" value="Anticodon-bd_dom_sf"/>
</dbReference>
<evidence type="ECO:0000256" key="9">
    <source>
        <dbReference type="ARBA" id="ARBA00047671"/>
    </source>
</evidence>
<dbReference type="InterPro" id="IPR002316">
    <property type="entry name" value="Pro-tRNA-ligase_IIa"/>
</dbReference>
<evidence type="ECO:0000256" key="8">
    <source>
        <dbReference type="ARBA" id="ARBA00029731"/>
    </source>
</evidence>
<dbReference type="InterPro" id="IPR002314">
    <property type="entry name" value="aa-tRNA-synt_IIb"/>
</dbReference>
<evidence type="ECO:0000313" key="12">
    <source>
        <dbReference type="Proteomes" id="UP000177171"/>
    </source>
</evidence>
<protein>
    <recommendedName>
        <fullName evidence="2">Proline--tRNA ligase</fullName>
        <ecNumber evidence="1">6.1.1.15</ecNumber>
    </recommendedName>
    <alternativeName>
        <fullName evidence="8">Prolyl-tRNA synthetase</fullName>
    </alternativeName>
</protein>
<keyword evidence="7" id="KW-0030">Aminoacyl-tRNA synthetase</keyword>